<dbReference type="Proteomes" id="UP000027192">
    <property type="component" value="Unassembled WGS sequence"/>
</dbReference>
<evidence type="ECO:0000313" key="2">
    <source>
        <dbReference type="EMBL" id="KDM91289.1"/>
    </source>
</evidence>
<sequence>MKMKRGVAMWLPAMLLVSANLFIQGCGEPLTITATPVRDVERIEVRENTLDVYCPRGICKFELKANQKTALTINMFYDTEQPFTKIEGVNVTGKSGTSMTMDGLHQFKMAVKPQSEPISVQVVDYYR</sequence>
<reference evidence="2 3" key="1">
    <citation type="submission" date="2014-04" db="EMBL/GenBank/DDBJ databases">
        <title>Draft genome sequence of Photobacterium halotolerans S2753: a solonamide, ngercheumicin and holomycin producer.</title>
        <authorList>
            <person name="Machado H.R."/>
            <person name="Gram L."/>
        </authorList>
    </citation>
    <scope>NUCLEOTIDE SEQUENCE [LARGE SCALE GENOMIC DNA]</scope>
    <source>
        <strain evidence="2 3">S2753</strain>
    </source>
</reference>
<protein>
    <submittedName>
        <fullName evidence="2">Uncharacterized protein</fullName>
    </submittedName>
</protein>
<evidence type="ECO:0000256" key="1">
    <source>
        <dbReference type="SAM" id="SignalP"/>
    </source>
</evidence>
<feature type="chain" id="PRO_5015490063" evidence="1">
    <location>
        <begin position="20"/>
        <end position="127"/>
    </location>
</feature>
<comment type="caution">
    <text evidence="2">The sequence shown here is derived from an EMBL/GenBank/DDBJ whole genome shotgun (WGS) entry which is preliminary data.</text>
</comment>
<keyword evidence="1" id="KW-0732">Signal</keyword>
<gene>
    <name evidence="2" type="ORF">EA58_12000</name>
</gene>
<name>A0A066RLS3_9GAMM</name>
<organism evidence="2 3">
    <name type="scientific">Photobacterium galatheae</name>
    <dbReference type="NCBI Taxonomy" id="1654360"/>
    <lineage>
        <taxon>Bacteria</taxon>
        <taxon>Pseudomonadati</taxon>
        <taxon>Pseudomonadota</taxon>
        <taxon>Gammaproteobacteria</taxon>
        <taxon>Vibrionales</taxon>
        <taxon>Vibrionaceae</taxon>
        <taxon>Photobacterium</taxon>
    </lineage>
</organism>
<dbReference type="OrthoDB" id="5823233at2"/>
<dbReference type="PROSITE" id="PS51257">
    <property type="entry name" value="PROKAR_LIPOPROTEIN"/>
    <property type="match status" value="1"/>
</dbReference>
<dbReference type="EMBL" id="JMIB01000023">
    <property type="protein sequence ID" value="KDM91289.1"/>
    <property type="molecule type" value="Genomic_DNA"/>
</dbReference>
<keyword evidence="3" id="KW-1185">Reference proteome</keyword>
<evidence type="ECO:0000313" key="3">
    <source>
        <dbReference type="Proteomes" id="UP000027192"/>
    </source>
</evidence>
<dbReference type="AlphaFoldDB" id="A0A066RLS3"/>
<proteinExistence type="predicted"/>
<feature type="signal peptide" evidence="1">
    <location>
        <begin position="1"/>
        <end position="19"/>
    </location>
</feature>
<dbReference type="RefSeq" id="WP_036752713.1">
    <property type="nucleotide sequence ID" value="NZ_JAGSGC010000010.1"/>
</dbReference>
<accession>A0A066RLS3</accession>